<evidence type="ECO:0000256" key="1">
    <source>
        <dbReference type="ARBA" id="ARBA00023015"/>
    </source>
</evidence>
<protein>
    <submittedName>
        <fullName evidence="5">Winged helix-turn-helix transcriptional regulator</fullName>
    </submittedName>
</protein>
<dbReference type="PROSITE" id="PS00846">
    <property type="entry name" value="HTH_ARSR_1"/>
    <property type="match status" value="1"/>
</dbReference>
<sequence length="127" mass="15199">MRLKHFNVAFGEQVFKALGDESRIRLLNLIYRNKEMCISDLEQILDFTQTKVSRHLIYLKNAGLVSFRRVDNWAYYYLKEETEDLLSQIFGYLEKDALLLKDQEVYNVLYSNRELAVCKLHSRRWQG</sequence>
<proteinExistence type="predicted"/>
<name>A0ABS1BZ32_9BACT</name>
<dbReference type="NCBIfam" id="NF033788">
    <property type="entry name" value="HTH_metalloreg"/>
    <property type="match status" value="1"/>
</dbReference>
<dbReference type="InterPro" id="IPR018334">
    <property type="entry name" value="ArsR_HTH"/>
</dbReference>
<dbReference type="InterPro" id="IPR036388">
    <property type="entry name" value="WH-like_DNA-bd_sf"/>
</dbReference>
<keyword evidence="3" id="KW-0804">Transcription</keyword>
<dbReference type="Pfam" id="PF01022">
    <property type="entry name" value="HTH_5"/>
    <property type="match status" value="1"/>
</dbReference>
<dbReference type="PRINTS" id="PR00778">
    <property type="entry name" value="HTHARSR"/>
</dbReference>
<reference evidence="5 6" key="1">
    <citation type="submission" date="2020-12" db="EMBL/GenBank/DDBJ databases">
        <title>Bacterial novel species Adhaeribacter sp. BT258 isolated from soil.</title>
        <authorList>
            <person name="Jung H.-Y."/>
        </authorList>
    </citation>
    <scope>NUCLEOTIDE SEQUENCE [LARGE SCALE GENOMIC DNA]</scope>
    <source>
        <strain evidence="5 6">BT258</strain>
    </source>
</reference>
<gene>
    <name evidence="5" type="ORF">I5M27_01520</name>
</gene>
<comment type="caution">
    <text evidence="5">The sequence shown here is derived from an EMBL/GenBank/DDBJ whole genome shotgun (WGS) entry which is preliminary data.</text>
</comment>
<keyword evidence="2" id="KW-0238">DNA-binding</keyword>
<dbReference type="SMART" id="SM00418">
    <property type="entry name" value="HTH_ARSR"/>
    <property type="match status" value="1"/>
</dbReference>
<dbReference type="InterPro" id="IPR051081">
    <property type="entry name" value="HTH_MetalResp_TranReg"/>
</dbReference>
<evidence type="ECO:0000256" key="3">
    <source>
        <dbReference type="ARBA" id="ARBA00023163"/>
    </source>
</evidence>
<evidence type="ECO:0000313" key="5">
    <source>
        <dbReference type="EMBL" id="MBK0401643.1"/>
    </source>
</evidence>
<dbReference type="PANTHER" id="PTHR33154">
    <property type="entry name" value="TRANSCRIPTIONAL REGULATOR, ARSR FAMILY"/>
    <property type="match status" value="1"/>
</dbReference>
<dbReference type="RefSeq" id="WP_200504265.1">
    <property type="nucleotide sequence ID" value="NZ_JAEHFX010000001.1"/>
</dbReference>
<accession>A0ABS1BZ32</accession>
<feature type="domain" description="HTH arsR-type" evidence="4">
    <location>
        <begin position="3"/>
        <end position="97"/>
    </location>
</feature>
<dbReference type="InterPro" id="IPR011991">
    <property type="entry name" value="ArsR-like_HTH"/>
</dbReference>
<dbReference type="PROSITE" id="PS50987">
    <property type="entry name" value="HTH_ARSR_2"/>
    <property type="match status" value="1"/>
</dbReference>
<organism evidence="5 6">
    <name type="scientific">Adhaeribacter terrigena</name>
    <dbReference type="NCBI Taxonomy" id="2793070"/>
    <lineage>
        <taxon>Bacteria</taxon>
        <taxon>Pseudomonadati</taxon>
        <taxon>Bacteroidota</taxon>
        <taxon>Cytophagia</taxon>
        <taxon>Cytophagales</taxon>
        <taxon>Hymenobacteraceae</taxon>
        <taxon>Adhaeribacter</taxon>
    </lineage>
</organism>
<evidence type="ECO:0000313" key="6">
    <source>
        <dbReference type="Proteomes" id="UP000644147"/>
    </source>
</evidence>
<dbReference type="InterPro" id="IPR036390">
    <property type="entry name" value="WH_DNA-bd_sf"/>
</dbReference>
<dbReference type="SUPFAM" id="SSF46785">
    <property type="entry name" value="Winged helix' DNA-binding domain"/>
    <property type="match status" value="1"/>
</dbReference>
<dbReference type="InterPro" id="IPR001845">
    <property type="entry name" value="HTH_ArsR_DNA-bd_dom"/>
</dbReference>
<dbReference type="EMBL" id="JAEHFX010000001">
    <property type="protein sequence ID" value="MBK0401643.1"/>
    <property type="molecule type" value="Genomic_DNA"/>
</dbReference>
<dbReference type="PANTHER" id="PTHR33154:SF18">
    <property type="entry name" value="ARSENICAL RESISTANCE OPERON REPRESSOR"/>
    <property type="match status" value="1"/>
</dbReference>
<keyword evidence="1" id="KW-0805">Transcription regulation</keyword>
<dbReference type="Gene3D" id="1.10.10.10">
    <property type="entry name" value="Winged helix-like DNA-binding domain superfamily/Winged helix DNA-binding domain"/>
    <property type="match status" value="1"/>
</dbReference>
<evidence type="ECO:0000259" key="4">
    <source>
        <dbReference type="PROSITE" id="PS50987"/>
    </source>
</evidence>
<keyword evidence="6" id="KW-1185">Reference proteome</keyword>
<evidence type="ECO:0000256" key="2">
    <source>
        <dbReference type="ARBA" id="ARBA00023125"/>
    </source>
</evidence>
<dbReference type="CDD" id="cd00090">
    <property type="entry name" value="HTH_ARSR"/>
    <property type="match status" value="1"/>
</dbReference>
<dbReference type="Proteomes" id="UP000644147">
    <property type="component" value="Unassembled WGS sequence"/>
</dbReference>